<dbReference type="CDD" id="cd21173">
    <property type="entry name" value="NucC-like"/>
    <property type="match status" value="1"/>
</dbReference>
<feature type="domain" description="DUF6602" evidence="1">
    <location>
        <begin position="174"/>
        <end position="262"/>
    </location>
</feature>
<accession>A0AAU7SZS8</accession>
<reference evidence="2" key="1">
    <citation type="submission" date="2024-06" db="EMBL/GenBank/DDBJ databases">
        <authorList>
            <person name="Song Z."/>
        </authorList>
    </citation>
    <scope>NUCLEOTIDE SEQUENCE</scope>
    <source>
        <strain evidence="2">A1-4-2</strain>
    </source>
</reference>
<proteinExistence type="predicted"/>
<evidence type="ECO:0000259" key="1">
    <source>
        <dbReference type="Pfam" id="PF20247"/>
    </source>
</evidence>
<sequence length="446" mass="51537">MRLQVFDRCIHLDDNWDNLRAYYVNRITENEILIGTELISEKNSRVVSLNEFDKLQIFPFSFSVDNKHTKLNIFMRRVGNFICAFLNKSGSLTLTDLTQLLMKHQTKFKLKFKKLEIEWILRCLTVAKMIIATYDKEIVSFSISPAFIAIENERKFSAAIAGELEALSQRVRFIINHAPTVGTYRENLLQNSLKKHLPERYHVATGFIYGVKKQIDILIYDRIDYAPIFREADLVIVPPESVRAVIEVKTKITPNNLQSALELLDLTTHVDDNIPPFFKGIFAFEASITEESLYQKIADFYSNIGAMSQGAPGVLICQPFQHLSCICVHNKAFAYIRYDRNKNNRLVPFLHSKCSATGLSSQSSFFIQNLLAHLKFGGIKPYKIDYFNRMLGEDSLDTRIQNLREEDDSWGAYFQVDYDDEEEVVIEEMETLILSTQRWIDGEDNF</sequence>
<dbReference type="AlphaFoldDB" id="A0AAU7SZS8"/>
<protein>
    <submittedName>
        <fullName evidence="2">DUF6602 domain-containing protein</fullName>
    </submittedName>
</protein>
<dbReference type="EMBL" id="CP157981">
    <property type="protein sequence ID" value="XBU16440.1"/>
    <property type="molecule type" value="Genomic_DNA"/>
</dbReference>
<evidence type="ECO:0000313" key="2">
    <source>
        <dbReference type="EMBL" id="XBU16440.1"/>
    </source>
</evidence>
<dbReference type="Pfam" id="PF20247">
    <property type="entry name" value="DUF6602"/>
    <property type="match status" value="1"/>
</dbReference>
<organism evidence="2">
    <name type="scientific">Acinetobacter sp. A1-4-2</name>
    <dbReference type="NCBI Taxonomy" id="3156489"/>
    <lineage>
        <taxon>Bacteria</taxon>
        <taxon>Pseudomonadati</taxon>
        <taxon>Pseudomonadota</taxon>
        <taxon>Gammaproteobacteria</taxon>
        <taxon>Moraxellales</taxon>
        <taxon>Moraxellaceae</taxon>
        <taxon>Acinetobacter</taxon>
    </lineage>
</organism>
<name>A0AAU7SZS8_9GAMM</name>
<dbReference type="RefSeq" id="WP_349929099.1">
    <property type="nucleotide sequence ID" value="NZ_CP157981.1"/>
</dbReference>
<dbReference type="InterPro" id="IPR046537">
    <property type="entry name" value="DUF6602"/>
</dbReference>
<gene>
    <name evidence="2" type="ORF">ABJ384_04500</name>
</gene>